<keyword evidence="6" id="KW-0805">Transcription regulation</keyword>
<evidence type="ECO:0000256" key="2">
    <source>
        <dbReference type="ARBA" id="ARBA00010857"/>
    </source>
</evidence>
<dbReference type="AlphaFoldDB" id="A0A8J4FHW9"/>
<keyword evidence="8" id="KW-0539">Nucleus</keyword>
<evidence type="ECO:0000256" key="4">
    <source>
        <dbReference type="ARBA" id="ARBA00022771"/>
    </source>
</evidence>
<comment type="similarity">
    <text evidence="2">Belongs to the TFIIB family.</text>
</comment>
<name>A0A8J4FHW9_9CHLO</name>
<evidence type="ECO:0000256" key="7">
    <source>
        <dbReference type="ARBA" id="ARBA00023163"/>
    </source>
</evidence>
<evidence type="ECO:0000313" key="10">
    <source>
        <dbReference type="EMBL" id="GIL77037.1"/>
    </source>
</evidence>
<feature type="region of interest" description="Disordered" evidence="9">
    <location>
        <begin position="155"/>
        <end position="202"/>
    </location>
</feature>
<evidence type="ECO:0000256" key="5">
    <source>
        <dbReference type="ARBA" id="ARBA00022833"/>
    </source>
</evidence>
<accession>A0A8J4FHW9</accession>
<dbReference type="InterPro" id="IPR000812">
    <property type="entry name" value="TFIIB"/>
</dbReference>
<evidence type="ECO:0000256" key="3">
    <source>
        <dbReference type="ARBA" id="ARBA00022723"/>
    </source>
</evidence>
<protein>
    <recommendedName>
        <fullName evidence="13">Transcription factor TFIIB cyclin-like domain-containing protein</fullName>
    </recommendedName>
</protein>
<dbReference type="EMBL" id="BNCP01000010">
    <property type="protein sequence ID" value="GIL77037.1"/>
    <property type="molecule type" value="Genomic_DNA"/>
</dbReference>
<dbReference type="OrthoDB" id="536715at2759"/>
<comment type="caution">
    <text evidence="10">The sequence shown here is derived from an EMBL/GenBank/DDBJ whole genome shotgun (WGS) entry which is preliminary data.</text>
</comment>
<sequence>MDSEAELCTRCSTYSVSYDYGASCCVCQNCGFVPPQHEFVEYREIADAQQGHAVGGHFAVTAAYGTEGVQPHATGVAATLHPVDSNGANARARRQRLELGDLERLAATLRLPGPVTQLAAGFLGRIHEAASEAATARRYGDDDAEVEAGASAVVGDYNADDSWGGPRTGEENADRRGKAPPDSAARDSRRVPPPRPCTGGQQSSARLGALLYLAARSERSTLTLAEVAMATCTDMYRVGEMARQQAAFLQLSLPSVDVERFVMRMARELVASGQTSPQPATAAEVRAGVAAEAELDPEAADAAPEVTATMPVSAAALWSHPLVRKTSQLTELVVRKGWHEGRSPRTVAGALLSICLDALSPKREVAAAGAAARAAGAGSGGDGINASNSGMSLSTAQLSRTTMCAASQLLELKQEILGHLVRLAATLPFGPLVGLTNVATYLDVLIAADTVMEGIHQQQ</sequence>
<proteinExistence type="inferred from homology"/>
<dbReference type="PANTHER" id="PTHR11618">
    <property type="entry name" value="TRANSCRIPTION INITIATION FACTOR IIB-RELATED"/>
    <property type="match status" value="1"/>
</dbReference>
<keyword evidence="7" id="KW-0804">Transcription</keyword>
<gene>
    <name evidence="10" type="ORF">Vretifemale_6608</name>
    <name evidence="11" type="ORF">Vretimale_3238</name>
</gene>
<dbReference type="GO" id="GO:0000126">
    <property type="term" value="C:transcription factor TFIIIB complex"/>
    <property type="evidence" value="ECO:0007669"/>
    <property type="project" value="TreeGrafter"/>
</dbReference>
<dbReference type="Proteomes" id="UP000722791">
    <property type="component" value="Unassembled WGS sequence"/>
</dbReference>
<reference evidence="10" key="1">
    <citation type="journal article" date="2021" name="Proc. Natl. Acad. Sci. U.S.A.">
        <title>Three genomes in the algal genus Volvox reveal the fate of a haploid sex-determining region after a transition to homothallism.</title>
        <authorList>
            <person name="Yamamoto K."/>
            <person name="Hamaji T."/>
            <person name="Kawai-Toyooka H."/>
            <person name="Matsuzaki R."/>
            <person name="Takahashi F."/>
            <person name="Nishimura Y."/>
            <person name="Kawachi M."/>
            <person name="Noguchi H."/>
            <person name="Minakuchi Y."/>
            <person name="Umen J.G."/>
            <person name="Toyoda A."/>
            <person name="Nozaki H."/>
        </authorList>
    </citation>
    <scope>NUCLEOTIDE SEQUENCE</scope>
    <source>
        <strain evidence="11">NIES-3785</strain>
        <strain evidence="10">NIES-3786</strain>
    </source>
</reference>
<organism evidence="10 12">
    <name type="scientific">Volvox reticuliferus</name>
    <dbReference type="NCBI Taxonomy" id="1737510"/>
    <lineage>
        <taxon>Eukaryota</taxon>
        <taxon>Viridiplantae</taxon>
        <taxon>Chlorophyta</taxon>
        <taxon>core chlorophytes</taxon>
        <taxon>Chlorophyceae</taxon>
        <taxon>CS clade</taxon>
        <taxon>Chlamydomonadales</taxon>
        <taxon>Volvocaceae</taxon>
        <taxon>Volvox</taxon>
    </lineage>
</organism>
<dbReference type="Gene3D" id="1.10.472.170">
    <property type="match status" value="1"/>
</dbReference>
<evidence type="ECO:0000256" key="8">
    <source>
        <dbReference type="ARBA" id="ARBA00023242"/>
    </source>
</evidence>
<dbReference type="GO" id="GO:0070897">
    <property type="term" value="P:transcription preinitiation complex assembly"/>
    <property type="evidence" value="ECO:0007669"/>
    <property type="project" value="InterPro"/>
</dbReference>
<dbReference type="GO" id="GO:0005634">
    <property type="term" value="C:nucleus"/>
    <property type="evidence" value="ECO:0007669"/>
    <property type="project" value="UniProtKB-SubCell"/>
</dbReference>
<keyword evidence="4" id="KW-0863">Zinc-finger</keyword>
<evidence type="ECO:0000256" key="9">
    <source>
        <dbReference type="SAM" id="MobiDB-lite"/>
    </source>
</evidence>
<dbReference type="GO" id="GO:0001006">
    <property type="term" value="F:RNA polymerase III type 3 promoter sequence-specific DNA binding"/>
    <property type="evidence" value="ECO:0007669"/>
    <property type="project" value="TreeGrafter"/>
</dbReference>
<dbReference type="GO" id="GO:0097550">
    <property type="term" value="C:transcription preinitiation complex"/>
    <property type="evidence" value="ECO:0007669"/>
    <property type="project" value="TreeGrafter"/>
</dbReference>
<keyword evidence="5" id="KW-0862">Zinc</keyword>
<feature type="compositionally biased region" description="Basic and acidic residues" evidence="9">
    <location>
        <begin position="168"/>
        <end position="190"/>
    </location>
</feature>
<evidence type="ECO:0000313" key="11">
    <source>
        <dbReference type="EMBL" id="GIL97656.1"/>
    </source>
</evidence>
<evidence type="ECO:0000256" key="6">
    <source>
        <dbReference type="ARBA" id="ARBA00023015"/>
    </source>
</evidence>
<dbReference type="Proteomes" id="UP000747110">
    <property type="component" value="Unassembled WGS sequence"/>
</dbReference>
<dbReference type="PANTHER" id="PTHR11618:SF4">
    <property type="entry name" value="TRANSCRIPTION FACTOR IIIB 90 KDA SUBUNIT"/>
    <property type="match status" value="1"/>
</dbReference>
<dbReference type="GO" id="GO:0008270">
    <property type="term" value="F:zinc ion binding"/>
    <property type="evidence" value="ECO:0007669"/>
    <property type="project" value="UniProtKB-KW"/>
</dbReference>
<keyword evidence="12" id="KW-1185">Reference proteome</keyword>
<dbReference type="EMBL" id="BNCQ01000004">
    <property type="protein sequence ID" value="GIL97656.1"/>
    <property type="molecule type" value="Genomic_DNA"/>
</dbReference>
<evidence type="ECO:0000313" key="12">
    <source>
        <dbReference type="Proteomes" id="UP000747110"/>
    </source>
</evidence>
<keyword evidence="3" id="KW-0479">Metal-binding</keyword>
<comment type="subcellular location">
    <subcellularLocation>
        <location evidence="1">Nucleus</location>
    </subcellularLocation>
</comment>
<evidence type="ECO:0000256" key="1">
    <source>
        <dbReference type="ARBA" id="ARBA00004123"/>
    </source>
</evidence>
<dbReference type="GO" id="GO:0000995">
    <property type="term" value="F:RNA polymerase III general transcription initiation factor activity"/>
    <property type="evidence" value="ECO:0007669"/>
    <property type="project" value="TreeGrafter"/>
</dbReference>
<evidence type="ECO:0008006" key="13">
    <source>
        <dbReference type="Google" id="ProtNLM"/>
    </source>
</evidence>